<feature type="region of interest" description="Disordered" evidence="1">
    <location>
        <begin position="1"/>
        <end position="26"/>
    </location>
</feature>
<feature type="compositionally biased region" description="Basic and acidic residues" evidence="1">
    <location>
        <begin position="599"/>
        <end position="608"/>
    </location>
</feature>
<evidence type="ECO:0000313" key="3">
    <source>
        <dbReference type="EMBL" id="PMD33952.1"/>
    </source>
</evidence>
<dbReference type="AlphaFoldDB" id="A0A2J6R610"/>
<feature type="compositionally biased region" description="Polar residues" evidence="1">
    <location>
        <begin position="610"/>
        <end position="620"/>
    </location>
</feature>
<evidence type="ECO:0000256" key="1">
    <source>
        <dbReference type="SAM" id="MobiDB-lite"/>
    </source>
</evidence>
<gene>
    <name evidence="3" type="ORF">L207DRAFT_571375</name>
</gene>
<dbReference type="EMBL" id="KZ613955">
    <property type="protein sequence ID" value="PMD33952.1"/>
    <property type="molecule type" value="Genomic_DNA"/>
</dbReference>
<reference evidence="3 4" key="1">
    <citation type="submission" date="2016-04" db="EMBL/GenBank/DDBJ databases">
        <title>A degradative enzymes factory behind the ericoid mycorrhizal symbiosis.</title>
        <authorList>
            <consortium name="DOE Joint Genome Institute"/>
            <person name="Martino E."/>
            <person name="Morin E."/>
            <person name="Grelet G."/>
            <person name="Kuo A."/>
            <person name="Kohler A."/>
            <person name="Daghino S."/>
            <person name="Barry K."/>
            <person name="Choi C."/>
            <person name="Cichocki N."/>
            <person name="Clum A."/>
            <person name="Copeland A."/>
            <person name="Hainaut M."/>
            <person name="Haridas S."/>
            <person name="Labutti K."/>
            <person name="Lindquist E."/>
            <person name="Lipzen A."/>
            <person name="Khouja H.-R."/>
            <person name="Murat C."/>
            <person name="Ohm R."/>
            <person name="Olson A."/>
            <person name="Spatafora J."/>
            <person name="Veneault-Fourrey C."/>
            <person name="Henrissat B."/>
            <person name="Grigoriev I."/>
            <person name="Martin F."/>
            <person name="Perotto S."/>
        </authorList>
    </citation>
    <scope>NUCLEOTIDE SEQUENCE [LARGE SCALE GENOMIC DNA]</scope>
    <source>
        <strain evidence="3 4">F</strain>
    </source>
</reference>
<proteinExistence type="predicted"/>
<feature type="compositionally biased region" description="Polar residues" evidence="1">
    <location>
        <begin position="1"/>
        <end position="12"/>
    </location>
</feature>
<feature type="region of interest" description="Disordered" evidence="1">
    <location>
        <begin position="599"/>
        <end position="640"/>
    </location>
</feature>
<evidence type="ECO:0000313" key="4">
    <source>
        <dbReference type="Proteomes" id="UP000235786"/>
    </source>
</evidence>
<dbReference type="PANTHER" id="PTHR38788:SF3">
    <property type="entry name" value="CLR5 DOMAIN-CONTAINING PROTEIN"/>
    <property type="match status" value="1"/>
</dbReference>
<evidence type="ECO:0000259" key="2">
    <source>
        <dbReference type="Pfam" id="PF14420"/>
    </source>
</evidence>
<dbReference type="PANTHER" id="PTHR38788">
    <property type="entry name" value="CLR5 DOMAIN-CONTAINING PROTEIN"/>
    <property type="match status" value="1"/>
</dbReference>
<feature type="region of interest" description="Disordered" evidence="1">
    <location>
        <begin position="125"/>
        <end position="161"/>
    </location>
</feature>
<dbReference type="Pfam" id="PF14420">
    <property type="entry name" value="Clr5"/>
    <property type="match status" value="1"/>
</dbReference>
<dbReference type="OrthoDB" id="5986190at2759"/>
<accession>A0A2J6R610</accession>
<feature type="domain" description="Clr5" evidence="2">
    <location>
        <begin position="29"/>
        <end position="80"/>
    </location>
</feature>
<protein>
    <recommendedName>
        <fullName evidence="2">Clr5 domain-containing protein</fullName>
    </recommendedName>
</protein>
<name>A0A2J6R610_HYAVF</name>
<feature type="compositionally biased region" description="Polar residues" evidence="1">
    <location>
        <begin position="138"/>
        <end position="150"/>
    </location>
</feature>
<organism evidence="3 4">
    <name type="scientific">Hyaloscypha variabilis (strain UAMH 11265 / GT02V1 / F)</name>
    <name type="common">Meliniomyces variabilis</name>
    <dbReference type="NCBI Taxonomy" id="1149755"/>
    <lineage>
        <taxon>Eukaryota</taxon>
        <taxon>Fungi</taxon>
        <taxon>Dikarya</taxon>
        <taxon>Ascomycota</taxon>
        <taxon>Pezizomycotina</taxon>
        <taxon>Leotiomycetes</taxon>
        <taxon>Helotiales</taxon>
        <taxon>Hyaloscyphaceae</taxon>
        <taxon>Hyaloscypha</taxon>
        <taxon>Hyaloscypha variabilis</taxon>
    </lineage>
</organism>
<dbReference type="Proteomes" id="UP000235786">
    <property type="component" value="Unassembled WGS sequence"/>
</dbReference>
<sequence>MEPTAEVQQTQPAALPRNRKPSKRDLKLQQWESYRAEIHRAYIEQNHTLEETMDMLKAKYQFTPSVRRFKEKMKEWRFEKYLSAEESRFIATKAQAREGEGKGTTFFKNGMVIDQRRIEKSAKRKREEFEEMEPSAVATPQQITYQTPRPDQNGDSDESEFKRPEIHAQSHELHVSKPLKHHFVITNGDEVERDNLSRTPKHELSLPELSEHSPNTIWDNEQDLSSVQSVTSHTIGESIEISAINELHSNSQPAITAGPGEVRSSPVLEAGELRYEGEVRKYGSRFFVDFGPLQDFQVLNTSQTLDRFATNDLLQELSCAVTRSVNARLNGSSCNNERDLAHKIAERLEERAAAADEVEAEWVCRRAILAFETLGSDGNLPKFELFDAQFNLGSLLFSRQQYNEAKILLVAAVTGYRSLRICHQEISALGSLQRLSIQQNKTERLHEIEIRMQELFEQFQIEWFFKIMDHSRPEGIWLSRVYFLNGEPGMAWELLRFVAPRAEAMNNNKYGIDKLEGYLEYGCMCQRRENWVAASKYLQLARDLLSRASRHDAGAVEFVESRMKETVLHSKGSYESPWDEMRKERLKVVAVAKEARKEARRHVDRDELSETGSGNGSSRYGLTYPGSESTGGGISEFLYP</sequence>
<dbReference type="InterPro" id="IPR025676">
    <property type="entry name" value="Clr5_dom"/>
</dbReference>
<keyword evidence="4" id="KW-1185">Reference proteome</keyword>